<protein>
    <recommendedName>
        <fullName evidence="4">Ino eighty subunit 1</fullName>
    </recommendedName>
</protein>
<evidence type="ECO:0000313" key="3">
    <source>
        <dbReference type="Proteomes" id="UP001212997"/>
    </source>
</evidence>
<dbReference type="InterPro" id="IPR038014">
    <property type="entry name" value="Ies1"/>
</dbReference>
<feature type="region of interest" description="Disordered" evidence="1">
    <location>
        <begin position="446"/>
        <end position="510"/>
    </location>
</feature>
<gene>
    <name evidence="2" type="ORF">NLI96_g10280</name>
</gene>
<feature type="region of interest" description="Disordered" evidence="1">
    <location>
        <begin position="317"/>
        <end position="404"/>
    </location>
</feature>
<organism evidence="2 3">
    <name type="scientific">Meripilus lineatus</name>
    <dbReference type="NCBI Taxonomy" id="2056292"/>
    <lineage>
        <taxon>Eukaryota</taxon>
        <taxon>Fungi</taxon>
        <taxon>Dikarya</taxon>
        <taxon>Basidiomycota</taxon>
        <taxon>Agaricomycotina</taxon>
        <taxon>Agaricomycetes</taxon>
        <taxon>Polyporales</taxon>
        <taxon>Meripilaceae</taxon>
        <taxon>Meripilus</taxon>
    </lineage>
</organism>
<dbReference type="Proteomes" id="UP001212997">
    <property type="component" value="Unassembled WGS sequence"/>
</dbReference>
<dbReference type="EMBL" id="JANAWD010000572">
    <property type="protein sequence ID" value="KAJ3477695.1"/>
    <property type="molecule type" value="Genomic_DNA"/>
</dbReference>
<comment type="caution">
    <text evidence="2">The sequence shown here is derived from an EMBL/GenBank/DDBJ whole genome shotgun (WGS) entry which is preliminary data.</text>
</comment>
<evidence type="ECO:0000313" key="2">
    <source>
        <dbReference type="EMBL" id="KAJ3477695.1"/>
    </source>
</evidence>
<name>A0AAD5YED1_9APHY</name>
<keyword evidence="3" id="KW-1185">Reference proteome</keyword>
<evidence type="ECO:0000256" key="1">
    <source>
        <dbReference type="SAM" id="MobiDB-lite"/>
    </source>
</evidence>
<dbReference type="PANTHER" id="PTHR37287">
    <property type="entry name" value="INO EIGHTY SUBUNIT 1"/>
    <property type="match status" value="1"/>
</dbReference>
<feature type="region of interest" description="Disordered" evidence="1">
    <location>
        <begin position="1"/>
        <end position="32"/>
    </location>
</feature>
<feature type="compositionally biased region" description="Polar residues" evidence="1">
    <location>
        <begin position="16"/>
        <end position="29"/>
    </location>
</feature>
<feature type="compositionally biased region" description="Low complexity" evidence="1">
    <location>
        <begin position="1"/>
        <end position="10"/>
    </location>
</feature>
<proteinExistence type="predicted"/>
<dbReference type="PANTHER" id="PTHR37287:SF1">
    <property type="entry name" value="INO EIGHTY SUBUNIT 1"/>
    <property type="match status" value="1"/>
</dbReference>
<accession>A0AAD5YED1</accession>
<evidence type="ECO:0008006" key="4">
    <source>
        <dbReference type="Google" id="ProtNLM"/>
    </source>
</evidence>
<reference evidence="2" key="1">
    <citation type="submission" date="2022-07" db="EMBL/GenBank/DDBJ databases">
        <title>Genome Sequence of Physisporinus lineatus.</title>
        <authorList>
            <person name="Buettner E."/>
        </authorList>
    </citation>
    <scope>NUCLEOTIDE SEQUENCE</scope>
    <source>
        <strain evidence="2">VT162</strain>
    </source>
</reference>
<sequence>MASSSTSADRSAAHGQLQTWNPQAVNTPPQYLGRKTLPIKRSDAEPLTREDLQYDLLYFIFADSSRVFVDSMAPGRPHVNFCDLYVNALFNSTKCSKVLKDKMVETPEFAIEFAKIALLTNVGRINTTMAFFPEMKTALRSYHPVPSLQKTDGNLQDAPRIKNCLKAALLSSEFKVPPPSTPAEILEKARAGKTPPTSVVNLIFVLSNSSNSLALAQAHFESPLEFLDLFLPINLSSASRARAFLWLMFHYLAPPGEANPFDDDYSRANPGKVPFMIKLSKDEMGRENQDPPDEVEWGRKMSAMRGKFLRELVDEMEMEKKRKRHPPPPPAPVVPGPSLSVHEIAAIRRPRTHRNAQPLSEDGKGSRGSSHGHDYPSILPPTMHHPAPRPPRTTQPRDTSNDPQRTMLQHAWHIINTTDPLEDSDNEADEHVRLDYNRRLRVLSRLRGKAPTPPPMGAQAGPSSVGLLEPQYHPQPQFQAPYLADGAADRNAQPGSSNQVPTGKLRSVAW</sequence>
<dbReference type="AlphaFoldDB" id="A0AAD5YED1"/>
<dbReference type="GO" id="GO:0031011">
    <property type="term" value="C:Ino80 complex"/>
    <property type="evidence" value="ECO:0007669"/>
    <property type="project" value="InterPro"/>
</dbReference>